<evidence type="ECO:0000313" key="7">
    <source>
        <dbReference type="Proteomes" id="UP000030853"/>
    </source>
</evidence>
<dbReference type="Pfam" id="PF00126">
    <property type="entry name" value="HTH_1"/>
    <property type="match status" value="1"/>
</dbReference>
<keyword evidence="4" id="KW-0804">Transcription</keyword>
<dbReference type="EMBL" id="JTJJ01000141">
    <property type="protein sequence ID" value="KHJ65314.1"/>
    <property type="molecule type" value="Genomic_DNA"/>
</dbReference>
<evidence type="ECO:0000256" key="4">
    <source>
        <dbReference type="ARBA" id="ARBA00023163"/>
    </source>
</evidence>
<comment type="similarity">
    <text evidence="1">Belongs to the LysR transcriptional regulatory family.</text>
</comment>
<dbReference type="InterPro" id="IPR036388">
    <property type="entry name" value="WH-like_DNA-bd_sf"/>
</dbReference>
<proteinExistence type="inferred from homology"/>
<keyword evidence="2" id="KW-0805">Transcription regulation</keyword>
<keyword evidence="3" id="KW-0238">DNA-binding</keyword>
<dbReference type="FunFam" id="1.10.10.10:FF:000001">
    <property type="entry name" value="LysR family transcriptional regulator"/>
    <property type="match status" value="1"/>
</dbReference>
<evidence type="ECO:0000313" key="6">
    <source>
        <dbReference type="EMBL" id="KHJ65314.1"/>
    </source>
</evidence>
<dbReference type="InterPro" id="IPR058163">
    <property type="entry name" value="LysR-type_TF_proteobact-type"/>
</dbReference>
<feature type="domain" description="HTH lysR-type" evidence="5">
    <location>
        <begin position="1"/>
        <end position="59"/>
    </location>
</feature>
<evidence type="ECO:0000256" key="2">
    <source>
        <dbReference type="ARBA" id="ARBA00023015"/>
    </source>
</evidence>
<dbReference type="PROSITE" id="PS50931">
    <property type="entry name" value="HTH_LYSR"/>
    <property type="match status" value="1"/>
</dbReference>
<dbReference type="AlphaFoldDB" id="A0A0B1QY52"/>
<evidence type="ECO:0000259" key="5">
    <source>
        <dbReference type="PROSITE" id="PS50931"/>
    </source>
</evidence>
<dbReference type="InterPro" id="IPR036390">
    <property type="entry name" value="WH_DNA-bd_sf"/>
</dbReference>
<comment type="caution">
    <text evidence="6">The sequence shown here is derived from an EMBL/GenBank/DDBJ whole genome shotgun (WGS) entry which is preliminary data.</text>
</comment>
<name>A0A0B1QY52_9GAMM</name>
<dbReference type="InterPro" id="IPR005119">
    <property type="entry name" value="LysR_subst-bd"/>
</dbReference>
<organism evidence="6 7">
    <name type="scientific">Pantoea rodasii</name>
    <dbReference type="NCBI Taxonomy" id="1076549"/>
    <lineage>
        <taxon>Bacteria</taxon>
        <taxon>Pseudomonadati</taxon>
        <taxon>Pseudomonadota</taxon>
        <taxon>Gammaproteobacteria</taxon>
        <taxon>Enterobacterales</taxon>
        <taxon>Erwiniaceae</taxon>
        <taxon>Pantoea</taxon>
    </lineage>
</organism>
<dbReference type="Gene3D" id="1.10.10.10">
    <property type="entry name" value="Winged helix-like DNA-binding domain superfamily/Winged helix DNA-binding domain"/>
    <property type="match status" value="1"/>
</dbReference>
<dbReference type="PANTHER" id="PTHR30537:SF5">
    <property type="entry name" value="HTH-TYPE TRANSCRIPTIONAL ACTIVATOR TTDR-RELATED"/>
    <property type="match status" value="1"/>
</dbReference>
<dbReference type="InterPro" id="IPR000847">
    <property type="entry name" value="LysR_HTH_N"/>
</dbReference>
<dbReference type="RefSeq" id="WP_039336858.1">
    <property type="nucleotide sequence ID" value="NZ_JTJJ01000141.1"/>
</dbReference>
<accession>A0A0B1QY52</accession>
<sequence>MDRFEELQIFVAVIQQGSLAGAARLLQRSPPVITRTLNALESRFSTTLIERTTRQLAPTEAGWQLFEQAQQLLSDYQKALDSAHHSGLQGLLRITAPVPFGRLHVMPLVNAFLQQHPEMQIEVVLSDSYQDLIENGLDIALRIGELQDSSMVARQVGSVRSTLVASPDYLQRAGVPTHPAELQQHALITSLRHTREWRFAHDLRVRIFPRLRVNDIASQLETLRGGQGIGRLLSYQVLDDVHDGKLVRLLPEWEPAPLPVQLVAQRVKNMTPKVRQFWDFALEQLPSLPCFTAEKRNPDGDS</sequence>
<evidence type="ECO:0000256" key="1">
    <source>
        <dbReference type="ARBA" id="ARBA00009437"/>
    </source>
</evidence>
<dbReference type="CDD" id="cd08471">
    <property type="entry name" value="PBP2_CrgA_like_2"/>
    <property type="match status" value="1"/>
</dbReference>
<dbReference type="Pfam" id="PF03466">
    <property type="entry name" value="LysR_substrate"/>
    <property type="match status" value="1"/>
</dbReference>
<dbReference type="GO" id="GO:0003700">
    <property type="term" value="F:DNA-binding transcription factor activity"/>
    <property type="evidence" value="ECO:0007669"/>
    <property type="project" value="InterPro"/>
</dbReference>
<gene>
    <name evidence="6" type="ORF">QU24_25175</name>
</gene>
<protein>
    <submittedName>
        <fullName evidence="6">Transcriptional regulator</fullName>
    </submittedName>
</protein>
<dbReference type="GO" id="GO:0006351">
    <property type="term" value="P:DNA-templated transcription"/>
    <property type="evidence" value="ECO:0007669"/>
    <property type="project" value="TreeGrafter"/>
</dbReference>
<dbReference type="PANTHER" id="PTHR30537">
    <property type="entry name" value="HTH-TYPE TRANSCRIPTIONAL REGULATOR"/>
    <property type="match status" value="1"/>
</dbReference>
<dbReference type="Gene3D" id="3.40.190.290">
    <property type="match status" value="1"/>
</dbReference>
<reference evidence="6 7" key="1">
    <citation type="submission" date="2014-11" db="EMBL/GenBank/DDBJ databases">
        <title>Genome sequencing of Pantoea rodasii ND03.</title>
        <authorList>
            <person name="Muhamad Yunos N.Y."/>
            <person name="Chan K.-G."/>
        </authorList>
    </citation>
    <scope>NUCLEOTIDE SEQUENCE [LARGE SCALE GENOMIC DNA]</scope>
    <source>
        <strain evidence="6 7">ND03</strain>
    </source>
</reference>
<dbReference type="Proteomes" id="UP000030853">
    <property type="component" value="Unassembled WGS sequence"/>
</dbReference>
<dbReference type="SUPFAM" id="SSF53850">
    <property type="entry name" value="Periplasmic binding protein-like II"/>
    <property type="match status" value="1"/>
</dbReference>
<dbReference type="SUPFAM" id="SSF46785">
    <property type="entry name" value="Winged helix' DNA-binding domain"/>
    <property type="match status" value="1"/>
</dbReference>
<evidence type="ECO:0000256" key="3">
    <source>
        <dbReference type="ARBA" id="ARBA00023125"/>
    </source>
</evidence>
<dbReference type="GO" id="GO:0043565">
    <property type="term" value="F:sequence-specific DNA binding"/>
    <property type="evidence" value="ECO:0007669"/>
    <property type="project" value="TreeGrafter"/>
</dbReference>